<gene>
    <name evidence="2" type="ORF">UT24_C0040G0001</name>
</gene>
<dbReference type="SUPFAM" id="SSF50998">
    <property type="entry name" value="Quinoprotein alcohol dehydrogenase-like"/>
    <property type="match status" value="2"/>
</dbReference>
<comment type="caution">
    <text evidence="2">The sequence shown here is derived from an EMBL/GenBank/DDBJ whole genome shotgun (WGS) entry which is preliminary data.</text>
</comment>
<dbReference type="SMART" id="SM00564">
    <property type="entry name" value="PQQ"/>
    <property type="match status" value="1"/>
</dbReference>
<accession>A0A0G0PJB8</accession>
<feature type="signal peptide" evidence="1">
    <location>
        <begin position="1"/>
        <end position="24"/>
    </location>
</feature>
<feature type="non-terminal residue" evidence="2">
    <location>
        <position position="1934"/>
    </location>
</feature>
<sequence>MRNKFLTILIFAIAFLALIDSVQAGTITANVTETNMNSTVLLTGTGFSPSTTYFLIPQLENKSSWWDGFNENWFFSTEKANTTINVTTDGAGEFTYNLYIPNDWRVSGGKVSFRVGQNLSSALLWSTQGTNWLATQPTKNGITGDSAADGFIFTASTSAAVNQGGVEKFFKSNGTLACRYNWTAAVTANDIANNGAQAYVVTSATTNNLQRINKADCTLNGTQTTAGVASYSVNVAPDNSYLIITYAASTDPRKYMIGVSPPVENTTFAPTAIASIAYDSCISPDSSVVYIGYANGNITALNATTGALIWNTDPEETELMRTGYAFPVYGLSCDADRVYVAKGNVVFPTGITEQGFVEALWASNGSRAWMNSKTDTIYDGMDVNNVKCDSNYCYAVKLITPAPFAGVVGSAIVQINKTTGNVTWQNWRSWLPTTYNGIYGAGGVHSSAQTLWVDPDANGYLYPVYTNGWVQQIAKNDVSAQTIETNLWIRGLTNFWNYVADVPKNIWLSNETPYYNFRHWNQQGLPLNTSAINLLGTFFRYSMLTTFNSFTAYEYTASNVLGNSIFINPVIQVVPTQRNEVQFFNGASHTSCPITRYGSGIHGWYYQDRSCIYNEVTANATGQNIGTTINGTFLALGTTPYALIKTKFWEDYPITKYYGNDKWAWASFHNTTNNQVLGFATKFGSDQEDVYSDIYGRAVLFANNGTSRYYRPQFRADLNRKTDNYIFFMPKTPDGNNTAYNGTMWHRVDIETQKVATPVNITLSTDESGTFSISGNDYGHRINFTAQEPNLYNRTNEPVEIIFNATGGIRSDCQDVLIANGGDTPINLWQVDNSSSCSQNNNVSVWVMMNWTQTEVKDLRLYYNSSLATPSASGTTDLVVATISGACATNDHEVNITSSKWYNWQRPAAATASNERTSFGFNDTANLWATTTHYAVIQNYKNSNTTGTGAGAAADTASTSASIDSRCLQTGGTGKIFAKVLATNDTSFLTISARPTPGQINVEYYFFANTGRVRIRTQLNQSLPIINYTVSKNWPPYYYFSIANFIPPSGANSWVYYSGLYEQMKKPVAIFNSDQTEANLSSSPLPILFTIKYGGFDNFAQANGSIYRPSTVDGTNNFWDKGCTAHKEWQYYAYSGGNSYGTATAPLYTSEFISCDKNLSSQLPQMGEPGYVNVIPEMAWDGTTVNRFFNPALIGKYYMQPNTYRPYNRENRYLAPYAITNPYTTAKISSYIIPICPEQEYGYKGYDDFLVDLPNLLANTSLHIKTNTNNIPCAAQIITRTSSQGADGTQIIFARNLSVIVGETISAGATYPFNTFASGTYGYQPNGELDLTFAQKGSATIITTGYYGKYYFTYTPNNYIIDAFATSGNPQFLLAPQTAASYNQRYSFAPESFYNKQVWDETALWDRTSQNFSYYRNPCWLGTLASLYGSTENGHAFLTTNSTPGWKNALVGLGYQCAHNDYNIETQDVFRPGYSSIFPTAAGAAVWNELVIDGRMNFAGTGNPTEEGADTYYFARHASLFDYKHNDDFTSILENTNDLTQNEKHPNKQPWYCQISRHTNRSFCVTTASLSSLVYNYNPGGGLTITQPWSPYWTSTEELSTFRNYFVPRFFDASAWLFPYDHSLDVQMYPTLGESEVFKTSLLYTSANADDYNLFFRQQFPTAAYSQQQTQFLLKDWKNSAFMVFDEDTRHYAVGLPMSLNGIAISNGEILNDSTITLGIYNSTNVLVQQIETTTNSSGMFNWTLTLPTNMSAGLHYVEFNYNDTIVDSAEFRTIGLVASIASDEAAYEQGDEVITTVTITDSYTGENADPDQLELRYIDPESSTVECAKWPDEAVVPGCENNLTTTGTGVFTYTFSIGSNPLGVYTQRATVTEDGISANFERGFVVALIDPCKANSAYDYALTYPMSYNFTTDILTVIGNSTLGTIGNPITLD</sequence>
<evidence type="ECO:0000256" key="1">
    <source>
        <dbReference type="SAM" id="SignalP"/>
    </source>
</evidence>
<protein>
    <recommendedName>
        <fullName evidence="4">DUF2341 domain-containing protein</fullName>
    </recommendedName>
</protein>
<dbReference type="EMBL" id="LBWB01000040">
    <property type="protein sequence ID" value="KKQ98159.1"/>
    <property type="molecule type" value="Genomic_DNA"/>
</dbReference>
<proteinExistence type="predicted"/>
<evidence type="ECO:0008006" key="4">
    <source>
        <dbReference type="Google" id="ProtNLM"/>
    </source>
</evidence>
<dbReference type="Proteomes" id="UP000033881">
    <property type="component" value="Unassembled WGS sequence"/>
</dbReference>
<dbReference type="InterPro" id="IPR018391">
    <property type="entry name" value="PQQ_b-propeller_rpt"/>
</dbReference>
<dbReference type="Gene3D" id="2.40.10.480">
    <property type="match status" value="1"/>
</dbReference>
<organism evidence="2 3">
    <name type="scientific">Candidatus Woesebacteria bacterium GW2011_GWB1_39_12</name>
    <dbReference type="NCBI Taxonomy" id="1618574"/>
    <lineage>
        <taxon>Bacteria</taxon>
        <taxon>Candidatus Woeseibacteriota</taxon>
    </lineage>
</organism>
<feature type="chain" id="PRO_5002533886" description="DUF2341 domain-containing protein" evidence="1">
    <location>
        <begin position="25"/>
        <end position="1934"/>
    </location>
</feature>
<name>A0A0G0PJB8_9BACT</name>
<reference evidence="2 3" key="1">
    <citation type="journal article" date="2015" name="Nature">
        <title>rRNA introns, odd ribosomes, and small enigmatic genomes across a large radiation of phyla.</title>
        <authorList>
            <person name="Brown C.T."/>
            <person name="Hug L.A."/>
            <person name="Thomas B.C."/>
            <person name="Sharon I."/>
            <person name="Castelle C.J."/>
            <person name="Singh A."/>
            <person name="Wilkins M.J."/>
            <person name="Williams K.H."/>
            <person name="Banfield J.F."/>
        </authorList>
    </citation>
    <scope>NUCLEOTIDE SEQUENCE [LARGE SCALE GENOMIC DNA]</scope>
</reference>
<dbReference type="InterPro" id="IPR011047">
    <property type="entry name" value="Quinoprotein_ADH-like_sf"/>
</dbReference>
<evidence type="ECO:0000313" key="3">
    <source>
        <dbReference type="Proteomes" id="UP000033881"/>
    </source>
</evidence>
<evidence type="ECO:0000313" key="2">
    <source>
        <dbReference type="EMBL" id="KKQ98159.1"/>
    </source>
</evidence>
<dbReference type="STRING" id="1618574.UT24_C0040G0001"/>
<keyword evidence="1" id="KW-0732">Signal</keyword>